<organism evidence="2 3">
    <name type="scientific">Leucobacter denitrificans</name>
    <dbReference type="NCBI Taxonomy" id="683042"/>
    <lineage>
        <taxon>Bacteria</taxon>
        <taxon>Bacillati</taxon>
        <taxon>Actinomycetota</taxon>
        <taxon>Actinomycetes</taxon>
        <taxon>Micrococcales</taxon>
        <taxon>Microbacteriaceae</taxon>
        <taxon>Leucobacter</taxon>
    </lineage>
</organism>
<dbReference type="CDD" id="cd19092">
    <property type="entry name" value="AKR_BsYcsN_EcYdhF-like"/>
    <property type="match status" value="1"/>
</dbReference>
<dbReference type="Gene3D" id="3.20.20.100">
    <property type="entry name" value="NADP-dependent oxidoreductase domain"/>
    <property type="match status" value="1"/>
</dbReference>
<dbReference type="KEGG" id="ldn:H9L06_04690"/>
<reference evidence="2 3" key="1">
    <citation type="submission" date="2020-08" db="EMBL/GenBank/DDBJ databases">
        <title>Genome sequence of Leucobacter denitrificans KACC 14055T.</title>
        <authorList>
            <person name="Hyun D.-W."/>
            <person name="Bae J.-W."/>
        </authorList>
    </citation>
    <scope>NUCLEOTIDE SEQUENCE [LARGE SCALE GENOMIC DNA]</scope>
    <source>
        <strain evidence="2 3">KACC 14055</strain>
    </source>
</reference>
<evidence type="ECO:0000313" key="3">
    <source>
        <dbReference type="Proteomes" id="UP000515934"/>
    </source>
</evidence>
<evidence type="ECO:0000259" key="1">
    <source>
        <dbReference type="Pfam" id="PF00248"/>
    </source>
</evidence>
<dbReference type="EMBL" id="CP060716">
    <property type="protein sequence ID" value="QNN63609.1"/>
    <property type="molecule type" value="Genomic_DNA"/>
</dbReference>
<dbReference type="Proteomes" id="UP000515934">
    <property type="component" value="Chromosome"/>
</dbReference>
<dbReference type="PANTHER" id="PTHR43364">
    <property type="entry name" value="NADH-SPECIFIC METHYLGLYOXAL REDUCTASE-RELATED"/>
    <property type="match status" value="1"/>
</dbReference>
<dbReference type="InterPro" id="IPR023210">
    <property type="entry name" value="NADP_OxRdtase_dom"/>
</dbReference>
<sequence length="304" mass="33727">MMTRSESTRIGLGMMRIATLEPNQIRDLYHGAREAGVKLFDHADVYGGGEHGCERLFGEALELSSSEREQIVLQTKCGIRPGVPGFDFSAEHIIRRAEESLEALRTEYLDVLLLHRPDTLVEPEEVAQAFDALESSGKVRSFGVSNHTPRQIDLLKMNVSQPLKVNQVQFGLGHAALVAQGVAANMEGLEQSTNRDGGLLEYSRINGITLQAWSPYQRGFFNGLIFDHPELSKLHRVLDKLSKEYATTPTSIATAWITRHPAKMEVIVGTTKASRLHEAVAGAEITLTRAEWYELFEAAGYQIP</sequence>
<dbReference type="Pfam" id="PF00248">
    <property type="entry name" value="Aldo_ket_red"/>
    <property type="match status" value="1"/>
</dbReference>
<dbReference type="SUPFAM" id="SSF51430">
    <property type="entry name" value="NAD(P)-linked oxidoreductase"/>
    <property type="match status" value="1"/>
</dbReference>
<keyword evidence="3" id="KW-1185">Reference proteome</keyword>
<dbReference type="AlphaFoldDB" id="A0A7G9S6Y4"/>
<name>A0A7G9S6Y4_9MICO</name>
<dbReference type="PANTHER" id="PTHR43364:SF1">
    <property type="entry name" value="OXIDOREDUCTASE YDHF"/>
    <property type="match status" value="1"/>
</dbReference>
<dbReference type="GO" id="GO:0005829">
    <property type="term" value="C:cytosol"/>
    <property type="evidence" value="ECO:0007669"/>
    <property type="project" value="TreeGrafter"/>
</dbReference>
<evidence type="ECO:0000313" key="2">
    <source>
        <dbReference type="EMBL" id="QNN63609.1"/>
    </source>
</evidence>
<accession>A0A7G9S6Y4</accession>
<gene>
    <name evidence="2" type="ORF">H9L06_04690</name>
</gene>
<dbReference type="InterPro" id="IPR036812">
    <property type="entry name" value="NAD(P)_OxRdtase_dom_sf"/>
</dbReference>
<feature type="domain" description="NADP-dependent oxidoreductase" evidence="1">
    <location>
        <begin position="9"/>
        <end position="295"/>
    </location>
</feature>
<proteinExistence type="predicted"/>
<dbReference type="InterPro" id="IPR050523">
    <property type="entry name" value="AKR_Detox_Biosynth"/>
</dbReference>
<protein>
    <submittedName>
        <fullName evidence="2">Aldo/keto reductase</fullName>
    </submittedName>
</protein>